<keyword evidence="3 5" id="KW-0687">Ribonucleoprotein</keyword>
<dbReference type="SUPFAM" id="SSF46561">
    <property type="entry name" value="Ribosomal protein L29 (L29p)"/>
    <property type="match status" value="1"/>
</dbReference>
<evidence type="ECO:0000256" key="1">
    <source>
        <dbReference type="ARBA" id="ARBA00009254"/>
    </source>
</evidence>
<dbReference type="GO" id="GO:0005840">
    <property type="term" value="C:ribosome"/>
    <property type="evidence" value="ECO:0007669"/>
    <property type="project" value="UniProtKB-KW"/>
</dbReference>
<name>A0A2H0UQJ8_9BACT</name>
<dbReference type="NCBIfam" id="TIGR00012">
    <property type="entry name" value="L29"/>
    <property type="match status" value="1"/>
</dbReference>
<protein>
    <recommendedName>
        <fullName evidence="4 5">Large ribosomal subunit protein uL29</fullName>
    </recommendedName>
</protein>
<accession>A0A2H0UQJ8</accession>
<sequence length="75" mass="8795">MKTKELDKIRSRSLKELERDLVDLKDKLFSMQQDIQKGKEKNVHRAKGIKKDISQTRTIINQKKKEAALAESEEK</sequence>
<proteinExistence type="inferred from homology"/>
<dbReference type="Pfam" id="PF00831">
    <property type="entry name" value="Ribosomal_L29"/>
    <property type="match status" value="1"/>
</dbReference>
<evidence type="ECO:0000256" key="3">
    <source>
        <dbReference type="ARBA" id="ARBA00023274"/>
    </source>
</evidence>
<dbReference type="GO" id="GO:1990904">
    <property type="term" value="C:ribonucleoprotein complex"/>
    <property type="evidence" value="ECO:0007669"/>
    <property type="project" value="UniProtKB-KW"/>
</dbReference>
<keyword evidence="2 5" id="KW-0689">Ribosomal protein</keyword>
<dbReference type="Gene3D" id="1.10.287.310">
    <property type="match status" value="1"/>
</dbReference>
<evidence type="ECO:0000313" key="7">
    <source>
        <dbReference type="Proteomes" id="UP000229615"/>
    </source>
</evidence>
<evidence type="ECO:0000256" key="2">
    <source>
        <dbReference type="ARBA" id="ARBA00022980"/>
    </source>
</evidence>
<organism evidence="6 7">
    <name type="scientific">Candidatus Harrisonbacteria bacterium CG10_big_fil_rev_8_21_14_0_10_44_23</name>
    <dbReference type="NCBI Taxonomy" id="1974585"/>
    <lineage>
        <taxon>Bacteria</taxon>
        <taxon>Candidatus Harrisoniibacteriota</taxon>
    </lineage>
</organism>
<dbReference type="HAMAP" id="MF_00374">
    <property type="entry name" value="Ribosomal_uL29"/>
    <property type="match status" value="1"/>
</dbReference>
<dbReference type="InterPro" id="IPR001854">
    <property type="entry name" value="Ribosomal_uL29"/>
</dbReference>
<reference evidence="7" key="1">
    <citation type="submission" date="2017-09" db="EMBL/GenBank/DDBJ databases">
        <title>Depth-based differentiation of microbial function through sediment-hosted aquifers and enrichment of novel symbionts in the deep terrestrial subsurface.</title>
        <authorList>
            <person name="Probst A.J."/>
            <person name="Ladd B."/>
            <person name="Jarett J.K."/>
            <person name="Geller-Mcgrath D.E."/>
            <person name="Sieber C.M.K."/>
            <person name="Emerson J.B."/>
            <person name="Anantharaman K."/>
            <person name="Thomas B.C."/>
            <person name="Malmstrom R."/>
            <person name="Stieglmeier M."/>
            <person name="Klingl A."/>
            <person name="Woyke T."/>
            <person name="Ryan C.M."/>
            <person name="Banfield J.F."/>
        </authorList>
    </citation>
    <scope>NUCLEOTIDE SEQUENCE [LARGE SCALE GENOMIC DNA]</scope>
</reference>
<evidence type="ECO:0000256" key="5">
    <source>
        <dbReference type="HAMAP-Rule" id="MF_00374"/>
    </source>
</evidence>
<evidence type="ECO:0000256" key="4">
    <source>
        <dbReference type="ARBA" id="ARBA00035204"/>
    </source>
</evidence>
<dbReference type="EMBL" id="PFBB01000010">
    <property type="protein sequence ID" value="PIR88709.1"/>
    <property type="molecule type" value="Genomic_DNA"/>
</dbReference>
<dbReference type="GO" id="GO:0006412">
    <property type="term" value="P:translation"/>
    <property type="evidence" value="ECO:0007669"/>
    <property type="project" value="UniProtKB-UniRule"/>
</dbReference>
<dbReference type="GO" id="GO:0003735">
    <property type="term" value="F:structural constituent of ribosome"/>
    <property type="evidence" value="ECO:0007669"/>
    <property type="project" value="InterPro"/>
</dbReference>
<comment type="similarity">
    <text evidence="1 5">Belongs to the universal ribosomal protein uL29 family.</text>
</comment>
<dbReference type="AlphaFoldDB" id="A0A2H0UQJ8"/>
<evidence type="ECO:0000313" key="6">
    <source>
        <dbReference type="EMBL" id="PIR88709.1"/>
    </source>
</evidence>
<comment type="caution">
    <text evidence="6">The sequence shown here is derived from an EMBL/GenBank/DDBJ whole genome shotgun (WGS) entry which is preliminary data.</text>
</comment>
<dbReference type="Proteomes" id="UP000229615">
    <property type="component" value="Unassembled WGS sequence"/>
</dbReference>
<dbReference type="InterPro" id="IPR036049">
    <property type="entry name" value="Ribosomal_uL29_sf"/>
</dbReference>
<gene>
    <name evidence="5 6" type="primary">rpmC</name>
    <name evidence="6" type="ORF">COU09_00820</name>
</gene>